<name>S3BKY8_9BURK</name>
<dbReference type="STRING" id="1203554.HMPREF1476_00130"/>
<accession>S3BKY8</accession>
<feature type="domain" description="KTSC" evidence="1">
    <location>
        <begin position="11"/>
        <end position="64"/>
    </location>
</feature>
<dbReference type="InterPro" id="IPR025309">
    <property type="entry name" value="KTSC_dom"/>
</dbReference>
<proteinExistence type="predicted"/>
<sequence length="95" mass="11076">MKRIPIHRGGITSAGYDRTRRWLDVEFDTKRVLRAENVGSEIADRFLHSSAPHEYWKEEIEDVYTVREISAKESDEEKPAAKKSIDDLKRLFGDL</sequence>
<protein>
    <recommendedName>
        <fullName evidence="1">KTSC domain-containing protein</fullName>
    </recommendedName>
</protein>
<comment type="caution">
    <text evidence="2">The sequence shown here is derived from an EMBL/GenBank/DDBJ whole genome shotgun (WGS) entry which is preliminary data.</text>
</comment>
<dbReference type="GeneID" id="64062012"/>
<reference evidence="2 3" key="1">
    <citation type="submission" date="2013-04" db="EMBL/GenBank/DDBJ databases">
        <title>The Genome Sequence of Sutterella wadsworthensis HGA0223.</title>
        <authorList>
            <consortium name="The Broad Institute Genomics Platform"/>
            <person name="Earl A."/>
            <person name="Ward D."/>
            <person name="Feldgarden M."/>
            <person name="Gevers D."/>
            <person name="Schmidt T.M."/>
            <person name="Dover J."/>
            <person name="Dai D."/>
            <person name="Walker B."/>
            <person name="Young S."/>
            <person name="Zeng Q."/>
            <person name="Gargeya S."/>
            <person name="Fitzgerald M."/>
            <person name="Haas B."/>
            <person name="Abouelleil A."/>
            <person name="Allen A.W."/>
            <person name="Alvarado L."/>
            <person name="Arachchi H.M."/>
            <person name="Berlin A.M."/>
            <person name="Chapman S.B."/>
            <person name="Gainer-Dewar J."/>
            <person name="Goldberg J."/>
            <person name="Griggs A."/>
            <person name="Gujja S."/>
            <person name="Hansen M."/>
            <person name="Howarth C."/>
            <person name="Imamovic A."/>
            <person name="Ireland A."/>
            <person name="Larimer J."/>
            <person name="McCowan C."/>
            <person name="Murphy C."/>
            <person name="Pearson M."/>
            <person name="Poon T.W."/>
            <person name="Priest M."/>
            <person name="Roberts A."/>
            <person name="Saif S."/>
            <person name="Shea T."/>
            <person name="Sisk P."/>
            <person name="Sykes S."/>
            <person name="Wortman J."/>
            <person name="Nusbaum C."/>
            <person name="Birren B."/>
        </authorList>
    </citation>
    <scope>NUCLEOTIDE SEQUENCE [LARGE SCALE GENOMIC DNA]</scope>
    <source>
        <strain evidence="2 3">HGA0223</strain>
    </source>
</reference>
<dbReference type="Proteomes" id="UP000014400">
    <property type="component" value="Unassembled WGS sequence"/>
</dbReference>
<evidence type="ECO:0000259" key="1">
    <source>
        <dbReference type="Pfam" id="PF13619"/>
    </source>
</evidence>
<dbReference type="RefSeq" id="WP_005430896.1">
    <property type="nucleotide sequence ID" value="NZ_KE150480.1"/>
</dbReference>
<organism evidence="2 3">
    <name type="scientific">Sutterella wadsworthensis HGA0223</name>
    <dbReference type="NCBI Taxonomy" id="1203554"/>
    <lineage>
        <taxon>Bacteria</taxon>
        <taxon>Pseudomonadati</taxon>
        <taxon>Pseudomonadota</taxon>
        <taxon>Betaproteobacteria</taxon>
        <taxon>Burkholderiales</taxon>
        <taxon>Sutterellaceae</taxon>
        <taxon>Sutterella</taxon>
    </lineage>
</organism>
<dbReference type="Pfam" id="PF13619">
    <property type="entry name" value="KTSC"/>
    <property type="match status" value="1"/>
</dbReference>
<dbReference type="HOGENOM" id="CLU_2385050_0_0_4"/>
<gene>
    <name evidence="2" type="ORF">HMPREF1476_00130</name>
</gene>
<dbReference type="AlphaFoldDB" id="S3BKY8"/>
<dbReference type="eggNOG" id="ENOG5030YM7">
    <property type="taxonomic scope" value="Bacteria"/>
</dbReference>
<dbReference type="EMBL" id="ATCF01000004">
    <property type="protein sequence ID" value="EPE01899.1"/>
    <property type="molecule type" value="Genomic_DNA"/>
</dbReference>
<keyword evidence="3" id="KW-1185">Reference proteome</keyword>
<dbReference type="PATRIC" id="fig|1203554.3.peg.123"/>
<evidence type="ECO:0000313" key="2">
    <source>
        <dbReference type="EMBL" id="EPE01899.1"/>
    </source>
</evidence>
<evidence type="ECO:0000313" key="3">
    <source>
        <dbReference type="Proteomes" id="UP000014400"/>
    </source>
</evidence>